<evidence type="ECO:0000313" key="2">
    <source>
        <dbReference type="EMBL" id="CEL61379.1"/>
    </source>
</evidence>
<keyword evidence="3" id="KW-1185">Reference proteome</keyword>
<organism evidence="2 3">
    <name type="scientific">Thanatephorus cucumeris (strain AG1-IB / isolate 7/3/14)</name>
    <name type="common">Lettuce bottom rot fungus</name>
    <name type="synonym">Rhizoctonia solani</name>
    <dbReference type="NCBI Taxonomy" id="1108050"/>
    <lineage>
        <taxon>Eukaryota</taxon>
        <taxon>Fungi</taxon>
        <taxon>Dikarya</taxon>
        <taxon>Basidiomycota</taxon>
        <taxon>Agaricomycotina</taxon>
        <taxon>Agaricomycetes</taxon>
        <taxon>Cantharellales</taxon>
        <taxon>Ceratobasidiaceae</taxon>
        <taxon>Rhizoctonia</taxon>
        <taxon>Rhizoctonia solani AG-1</taxon>
    </lineage>
</organism>
<evidence type="ECO:0000313" key="3">
    <source>
        <dbReference type="Proteomes" id="UP000059188"/>
    </source>
</evidence>
<dbReference type="Proteomes" id="UP000059188">
    <property type="component" value="Unassembled WGS sequence"/>
</dbReference>
<evidence type="ECO:0000256" key="1">
    <source>
        <dbReference type="SAM" id="MobiDB-lite"/>
    </source>
</evidence>
<protein>
    <submittedName>
        <fullName evidence="2">Uncharacterized protein</fullName>
    </submittedName>
</protein>
<dbReference type="EMBL" id="LN679154">
    <property type="protein sequence ID" value="CEL61379.1"/>
    <property type="molecule type" value="Genomic_DNA"/>
</dbReference>
<dbReference type="AlphaFoldDB" id="A0A0B7FWW9"/>
<feature type="region of interest" description="Disordered" evidence="1">
    <location>
        <begin position="132"/>
        <end position="162"/>
    </location>
</feature>
<name>A0A0B7FWW9_THACB</name>
<reference evidence="2 3" key="1">
    <citation type="submission" date="2014-11" db="EMBL/GenBank/DDBJ databases">
        <authorList>
            <person name="Wibberg Daniel"/>
        </authorList>
    </citation>
    <scope>NUCLEOTIDE SEQUENCE [LARGE SCALE GENOMIC DNA]</scope>
    <source>
        <strain evidence="2">Rhizoctonia solani AG1-IB 7/3/14</strain>
    </source>
</reference>
<gene>
    <name evidence="2" type="ORF">RSOLAG1IB_09982</name>
</gene>
<feature type="compositionally biased region" description="Polar residues" evidence="1">
    <location>
        <begin position="138"/>
        <end position="152"/>
    </location>
</feature>
<sequence length="162" mass="18176">MRSFATEPPEAAKLILGRIGRGVACHTTLFVFTPWEFSIFTISLWRLCASPFPPHVLVRAPRARDESDPFLPFFYESHPLTPCRRLRTTHAPVFLLGHADAQYTTGCWPPTRARPVARPRRHPSSAYRLSCPHPTALRSRSSCTIGLTNSHPTLGPRPSLHS</sequence>
<accession>A0A0B7FWW9</accession>
<proteinExistence type="predicted"/>